<gene>
    <name evidence="2" type="ORF">Trco_003217</name>
</gene>
<feature type="transmembrane region" description="Helical" evidence="1">
    <location>
        <begin position="83"/>
        <end position="103"/>
    </location>
</feature>
<dbReference type="Proteomes" id="UP000827724">
    <property type="component" value="Unassembled WGS sequence"/>
</dbReference>
<evidence type="ECO:0000313" key="2">
    <source>
        <dbReference type="EMBL" id="KAH6609871.1"/>
    </source>
</evidence>
<keyword evidence="1" id="KW-0812">Transmembrane</keyword>
<keyword evidence="1" id="KW-0472">Membrane</keyword>
<protein>
    <submittedName>
        <fullName evidence="2">Uncharacterized protein</fullName>
    </submittedName>
</protein>
<keyword evidence="3" id="KW-1185">Reference proteome</keyword>
<evidence type="ECO:0000256" key="1">
    <source>
        <dbReference type="SAM" id="Phobius"/>
    </source>
</evidence>
<sequence length="444" mass="48070">MSNDRNLGLDALGAQLQHRSEELHRLAQRVRRRRQRQAQRVFVLLLRIACLAAAALVGVLLGMPLRLLSLEALLLLSGLLRRLLLLEGILGIGPVGSVGWWLVRQLEVQVHGVEGHPRIDRVVAEVVLPADHVDVGPDLPLSERKVVEVELVVLPNFKDVVQSVEALQGEADVALSSVRNGAADSLCPCKQANGLEGLIVVAVSQLVLGALAVDVPILQVELPRLVHRLCGFLDVALMLGYPGLGHVEVDTLGILFNGTINVLLGFCQVAAHVVVVVLSQVVKRGGLSFVFAFGIDVLRRQVVFGNLSQRILLEGIGVKMLQVCKKRRDALGQHERQIGFCSLTELIACMYEKIERDASSNVTAGELGGVLVVNGLSRRHVVGGQFQGLLQLLVVVNVLRVAVDEEPVSLDGILFPPQLEEVACPAFHRRKAVQVMLCGAVEVV</sequence>
<keyword evidence="1" id="KW-1133">Transmembrane helix</keyword>
<comment type="caution">
    <text evidence="2">The sequence shown here is derived from an EMBL/GenBank/DDBJ whole genome shotgun (WGS) entry which is preliminary data.</text>
</comment>
<dbReference type="EMBL" id="JAIWOZ010000002">
    <property type="protein sequence ID" value="KAH6609871.1"/>
    <property type="molecule type" value="Genomic_DNA"/>
</dbReference>
<feature type="transmembrane region" description="Helical" evidence="1">
    <location>
        <begin position="225"/>
        <end position="242"/>
    </location>
</feature>
<feature type="transmembrane region" description="Helical" evidence="1">
    <location>
        <begin position="254"/>
        <end position="278"/>
    </location>
</feature>
<accession>A0A9P8QRF6</accession>
<name>A0A9P8QRF6_9HYPO</name>
<organism evidence="2 3">
    <name type="scientific">Trichoderma cornu-damae</name>
    <dbReference type="NCBI Taxonomy" id="654480"/>
    <lineage>
        <taxon>Eukaryota</taxon>
        <taxon>Fungi</taxon>
        <taxon>Dikarya</taxon>
        <taxon>Ascomycota</taxon>
        <taxon>Pezizomycotina</taxon>
        <taxon>Sordariomycetes</taxon>
        <taxon>Hypocreomycetidae</taxon>
        <taxon>Hypocreales</taxon>
        <taxon>Hypocreaceae</taxon>
        <taxon>Trichoderma</taxon>
    </lineage>
</organism>
<feature type="transmembrane region" description="Helical" evidence="1">
    <location>
        <begin position="41"/>
        <end position="63"/>
    </location>
</feature>
<proteinExistence type="predicted"/>
<dbReference type="AlphaFoldDB" id="A0A9P8QRF6"/>
<reference evidence="2" key="1">
    <citation type="submission" date="2021-08" db="EMBL/GenBank/DDBJ databases">
        <title>Chromosome-Level Trichoderma cornu-damae using Hi-C Data.</title>
        <authorList>
            <person name="Kim C.S."/>
        </authorList>
    </citation>
    <scope>NUCLEOTIDE SEQUENCE</scope>
    <source>
        <strain evidence="2">KA19-0412C</strain>
    </source>
</reference>
<evidence type="ECO:0000313" key="3">
    <source>
        <dbReference type="Proteomes" id="UP000827724"/>
    </source>
</evidence>